<feature type="region of interest" description="Disordered" evidence="2">
    <location>
        <begin position="20"/>
        <end position="61"/>
    </location>
</feature>
<name>A0AAD5VLS6_9AGAR</name>
<dbReference type="InterPro" id="IPR027417">
    <property type="entry name" value="P-loop_NTPase"/>
</dbReference>
<evidence type="ECO:0000313" key="5">
    <source>
        <dbReference type="Proteomes" id="UP001213000"/>
    </source>
</evidence>
<dbReference type="Proteomes" id="UP001213000">
    <property type="component" value="Unassembled WGS sequence"/>
</dbReference>
<dbReference type="EMBL" id="JANIEX010000956">
    <property type="protein sequence ID" value="KAJ3561771.1"/>
    <property type="molecule type" value="Genomic_DNA"/>
</dbReference>
<evidence type="ECO:0000256" key="1">
    <source>
        <dbReference type="ARBA" id="ARBA00022737"/>
    </source>
</evidence>
<evidence type="ECO:0000256" key="2">
    <source>
        <dbReference type="SAM" id="MobiDB-lite"/>
    </source>
</evidence>
<feature type="compositionally biased region" description="Low complexity" evidence="2">
    <location>
        <begin position="26"/>
        <end position="46"/>
    </location>
</feature>
<evidence type="ECO:0000259" key="3">
    <source>
        <dbReference type="Pfam" id="PF24883"/>
    </source>
</evidence>
<organism evidence="4 5">
    <name type="scientific">Leucocoprinus birnbaumii</name>
    <dbReference type="NCBI Taxonomy" id="56174"/>
    <lineage>
        <taxon>Eukaryota</taxon>
        <taxon>Fungi</taxon>
        <taxon>Dikarya</taxon>
        <taxon>Basidiomycota</taxon>
        <taxon>Agaricomycotina</taxon>
        <taxon>Agaricomycetes</taxon>
        <taxon>Agaricomycetidae</taxon>
        <taxon>Agaricales</taxon>
        <taxon>Agaricineae</taxon>
        <taxon>Agaricaceae</taxon>
        <taxon>Leucocoprinus</taxon>
    </lineage>
</organism>
<dbReference type="PANTHER" id="PTHR10039:SF17">
    <property type="entry name" value="FUNGAL STAND N-TERMINAL GOODBYE DOMAIN-CONTAINING PROTEIN-RELATED"/>
    <property type="match status" value="1"/>
</dbReference>
<protein>
    <recommendedName>
        <fullName evidence="3">Nephrocystin 3-like N-terminal domain-containing protein</fullName>
    </recommendedName>
</protein>
<dbReference type="InterPro" id="IPR056884">
    <property type="entry name" value="NPHP3-like_N"/>
</dbReference>
<dbReference type="AlphaFoldDB" id="A0AAD5VLS6"/>
<feature type="compositionally biased region" description="Polar residues" evidence="2">
    <location>
        <begin position="47"/>
        <end position="60"/>
    </location>
</feature>
<sequence length="854" mass="95800">MPSLFAPKIKGTSIKIAFFGGKPGSKKAPSTSSASPPPNSATSSQTRALPSSEDSSSTQALDRHLYPVVEDDSDSGGFVGQVMVEATGGGLQISAQSGTDGQGTSIDFFKGASEMLINNSTFQEIHTGPTVHNVVHKTVNKQFNNPTFVAEVTQNIENGEQLISLLSQRRIPGTDLINSSREPPPRCHPETRREIRDKLEAWFQDPAQRHSFLIWLAGPAGAGKSAVAQTFAEYCRDNGARLGAAYFFSTLNRRGDMDGFIPGIVCDLILQFDDYKQQVTKILADTPGLLNQSSLEVQFRKLIVEPFEALTPADKPLVIVIDGLDECDNKRAQCNLIRIIGEYATSPKAKRYPILWLICSRPELHIQAAFARARMRIGRGIEDITAQWYLRESSGEVESRIDYIRQDITCNAAEDIKDVYLILRDGLREIGNDLGLKEWPRESQLQELSHCVCGLPILAATVIKFISCGWNHPQDRLELCLMNLRDLKTRIGKRKPGTNVNPLEALDIFYTAIMNNVDPHALVVAKHLISFLVILAQETRWPDKISTALDTRVFFDLGKIEFEGVFQDFHSVLNIPPAAEAHERQIQFFHKSFGEFLQNRDRAKGFALDMAEARLEIARHAIRIYQDIIRSDCKREGLPTCFNFWPRAEQLICLFVFSECHPNGTSPSAAASSHDDFHDPGWYEEDQLTPNPQLRRFVRSNFWDMLCIDDSKRNDVIELLHDFEFCHLPFVPAEVGDINEAEGLPRFMSWMSKAMDTPEVNTILRVKPISEEDHLLLNHCLTEPPLRKRLPKYIGEQHQYTYSFISSHRQDRSERTVPATTKMAFWMGVGGLAVLGLLDGSEGDVDDDDDAARG</sequence>
<feature type="domain" description="Nephrocystin 3-like N-terminal" evidence="3">
    <location>
        <begin position="198"/>
        <end position="361"/>
    </location>
</feature>
<keyword evidence="1" id="KW-0677">Repeat</keyword>
<dbReference type="SUPFAM" id="SSF52540">
    <property type="entry name" value="P-loop containing nucleoside triphosphate hydrolases"/>
    <property type="match status" value="1"/>
</dbReference>
<reference evidence="4" key="1">
    <citation type="submission" date="2022-07" db="EMBL/GenBank/DDBJ databases">
        <title>Genome Sequence of Leucocoprinus birnbaumii.</title>
        <authorList>
            <person name="Buettner E."/>
        </authorList>
    </citation>
    <scope>NUCLEOTIDE SEQUENCE</scope>
    <source>
        <strain evidence="4">VT141</strain>
    </source>
</reference>
<gene>
    <name evidence="4" type="ORF">NP233_g9992</name>
</gene>
<keyword evidence="5" id="KW-1185">Reference proteome</keyword>
<dbReference type="PANTHER" id="PTHR10039">
    <property type="entry name" value="AMELOGENIN"/>
    <property type="match status" value="1"/>
</dbReference>
<accession>A0AAD5VLS6</accession>
<dbReference type="Gene3D" id="3.40.50.300">
    <property type="entry name" value="P-loop containing nucleotide triphosphate hydrolases"/>
    <property type="match status" value="1"/>
</dbReference>
<evidence type="ECO:0000313" key="4">
    <source>
        <dbReference type="EMBL" id="KAJ3561771.1"/>
    </source>
</evidence>
<proteinExistence type="predicted"/>
<dbReference type="Pfam" id="PF24883">
    <property type="entry name" value="NPHP3_N"/>
    <property type="match status" value="1"/>
</dbReference>
<comment type="caution">
    <text evidence="4">The sequence shown here is derived from an EMBL/GenBank/DDBJ whole genome shotgun (WGS) entry which is preliminary data.</text>
</comment>